<dbReference type="PANTHER" id="PTHR42896:SF3">
    <property type="entry name" value="PROTEIN, PUTATIVE, EXPRESSED-RELATED"/>
    <property type="match status" value="1"/>
</dbReference>
<sequence length="144" mass="15649">MASVSASSSILDTLGSSGAGASRNYAQVPQRSFISFYLAPSFSFPFQSSAGKYLKPPNRFTALSNSPFASTLPEQNPSPELAVLLEVDGVLMDAYRLGNHQAFNVAFRKLGLDCANWTEPIYMDLLGSGFVHFHCICSFLKSPR</sequence>
<reference evidence="1" key="1">
    <citation type="submission" date="2022-08" db="EMBL/GenBank/DDBJ databases">
        <authorList>
            <person name="Gutierrez-Valencia J."/>
        </authorList>
    </citation>
    <scope>NUCLEOTIDE SEQUENCE</scope>
</reference>
<evidence type="ECO:0000313" key="1">
    <source>
        <dbReference type="EMBL" id="CAI0461450.1"/>
    </source>
</evidence>
<proteinExistence type="predicted"/>
<dbReference type="PANTHER" id="PTHR42896">
    <property type="entry name" value="XYLULOSE-1,5-BISPHOSPHATE (XUBP) PHOSPHATASE"/>
    <property type="match status" value="1"/>
</dbReference>
<name>A0AAV0NSE4_9ROSI</name>
<evidence type="ECO:0000313" key="2">
    <source>
        <dbReference type="Proteomes" id="UP001154282"/>
    </source>
</evidence>
<comment type="caution">
    <text evidence="1">The sequence shown here is derived from an EMBL/GenBank/DDBJ whole genome shotgun (WGS) entry which is preliminary data.</text>
</comment>
<dbReference type="Proteomes" id="UP001154282">
    <property type="component" value="Unassembled WGS sequence"/>
</dbReference>
<dbReference type="AlphaFoldDB" id="A0AAV0NSE4"/>
<dbReference type="EMBL" id="CAMGYJ010000008">
    <property type="protein sequence ID" value="CAI0461450.1"/>
    <property type="molecule type" value="Genomic_DNA"/>
</dbReference>
<accession>A0AAV0NSE4</accession>
<organism evidence="1 2">
    <name type="scientific">Linum tenue</name>
    <dbReference type="NCBI Taxonomy" id="586396"/>
    <lineage>
        <taxon>Eukaryota</taxon>
        <taxon>Viridiplantae</taxon>
        <taxon>Streptophyta</taxon>
        <taxon>Embryophyta</taxon>
        <taxon>Tracheophyta</taxon>
        <taxon>Spermatophyta</taxon>
        <taxon>Magnoliopsida</taxon>
        <taxon>eudicotyledons</taxon>
        <taxon>Gunneridae</taxon>
        <taxon>Pentapetalae</taxon>
        <taxon>rosids</taxon>
        <taxon>fabids</taxon>
        <taxon>Malpighiales</taxon>
        <taxon>Linaceae</taxon>
        <taxon>Linum</taxon>
    </lineage>
</organism>
<gene>
    <name evidence="1" type="ORF">LITE_LOCUS34934</name>
</gene>
<protein>
    <submittedName>
        <fullName evidence="1">Uncharacterized protein</fullName>
    </submittedName>
</protein>
<dbReference type="InterPro" id="IPR044999">
    <property type="entry name" value="CbbY-like"/>
</dbReference>
<keyword evidence="2" id="KW-1185">Reference proteome</keyword>
<dbReference type="GO" id="GO:0016787">
    <property type="term" value="F:hydrolase activity"/>
    <property type="evidence" value="ECO:0007669"/>
    <property type="project" value="InterPro"/>
</dbReference>